<evidence type="ECO:0000313" key="2">
    <source>
        <dbReference type="EMBL" id="GFT80462.1"/>
    </source>
</evidence>
<dbReference type="PANTHER" id="PTHR46599:SF3">
    <property type="entry name" value="PIGGYBAC TRANSPOSABLE ELEMENT-DERIVED PROTEIN 4"/>
    <property type="match status" value="1"/>
</dbReference>
<gene>
    <name evidence="2" type="primary">PGBD4</name>
    <name evidence="2" type="ORF">NPIL_506121</name>
</gene>
<reference evidence="2" key="1">
    <citation type="submission" date="2020-08" db="EMBL/GenBank/DDBJ databases">
        <title>Multicomponent nature underlies the extraordinary mechanical properties of spider dragline silk.</title>
        <authorList>
            <person name="Kono N."/>
            <person name="Nakamura H."/>
            <person name="Mori M."/>
            <person name="Yoshida Y."/>
            <person name="Ohtoshi R."/>
            <person name="Malay A.D."/>
            <person name="Moran D.A.P."/>
            <person name="Tomita M."/>
            <person name="Numata K."/>
            <person name="Arakawa K."/>
        </authorList>
    </citation>
    <scope>NUCLEOTIDE SEQUENCE</scope>
</reference>
<feature type="domain" description="PiggyBac transposable element-derived protein" evidence="1">
    <location>
        <begin position="210"/>
        <end position="336"/>
    </location>
</feature>
<dbReference type="EMBL" id="BMAW01118561">
    <property type="protein sequence ID" value="GFT80462.1"/>
    <property type="molecule type" value="Genomic_DNA"/>
</dbReference>
<organism evidence="2 3">
    <name type="scientific">Nephila pilipes</name>
    <name type="common">Giant wood spider</name>
    <name type="synonym">Nephila maculata</name>
    <dbReference type="NCBI Taxonomy" id="299642"/>
    <lineage>
        <taxon>Eukaryota</taxon>
        <taxon>Metazoa</taxon>
        <taxon>Ecdysozoa</taxon>
        <taxon>Arthropoda</taxon>
        <taxon>Chelicerata</taxon>
        <taxon>Arachnida</taxon>
        <taxon>Araneae</taxon>
        <taxon>Araneomorphae</taxon>
        <taxon>Entelegynae</taxon>
        <taxon>Araneoidea</taxon>
        <taxon>Nephilidae</taxon>
        <taxon>Nephila</taxon>
    </lineage>
</organism>
<sequence length="336" mass="39110">MNTLLLFHHLVFINPRLLPIRLRFQRNVRLRRIGSSKICISESDFIPAPARARCQSVFAEKLLGVDLRISVNYLKEPSDEENKISEDESENEDFVEIQNDEFADGDKDENDELSFESTDDAKIILEKQTQKDENKNLKSEAKAEVSNKSEIPNFFNSCDKSIIFPGEIQLTCKDKSKWTYVPKSSNTRTAARNIIHFIQGSKNLAKELYNPRETFNQFFTPQMLEKLVSQTNSEIKRQKISAMKNNHLPPSELFDTTLCGQRYKAEMSEMRFCILLNCLRFDSKETRKEIDKFTPIGEFRDELIRKCTDSYKSGSYVTVDEQLLAYRGRCPFRMYI</sequence>
<dbReference type="Proteomes" id="UP000887013">
    <property type="component" value="Unassembled WGS sequence"/>
</dbReference>
<dbReference type="OrthoDB" id="6077919at2759"/>
<dbReference type="InterPro" id="IPR029526">
    <property type="entry name" value="PGBD"/>
</dbReference>
<proteinExistence type="predicted"/>
<comment type="caution">
    <text evidence="2">The sequence shown here is derived from an EMBL/GenBank/DDBJ whole genome shotgun (WGS) entry which is preliminary data.</text>
</comment>
<dbReference type="PANTHER" id="PTHR46599">
    <property type="entry name" value="PIGGYBAC TRANSPOSABLE ELEMENT-DERIVED PROTEIN 4"/>
    <property type="match status" value="1"/>
</dbReference>
<evidence type="ECO:0000259" key="1">
    <source>
        <dbReference type="Pfam" id="PF13843"/>
    </source>
</evidence>
<dbReference type="AlphaFoldDB" id="A0A8X6PRK2"/>
<accession>A0A8X6PRK2</accession>
<evidence type="ECO:0000313" key="3">
    <source>
        <dbReference type="Proteomes" id="UP000887013"/>
    </source>
</evidence>
<dbReference type="Pfam" id="PF13843">
    <property type="entry name" value="DDE_Tnp_1_7"/>
    <property type="match status" value="1"/>
</dbReference>
<name>A0A8X6PRK2_NEPPI</name>
<protein>
    <submittedName>
        <fullName evidence="2">PiggyBac transposable element-derived protein 4</fullName>
    </submittedName>
</protein>
<keyword evidence="3" id="KW-1185">Reference proteome</keyword>